<dbReference type="Pfam" id="PF14461">
    <property type="entry name" value="Prok-E2_B"/>
    <property type="match status" value="1"/>
</dbReference>
<dbReference type="Gene3D" id="3.40.50.720">
    <property type="entry name" value="NAD(P)-binding Rossmann-like Domain"/>
    <property type="match status" value="1"/>
</dbReference>
<sequence>MPASRLALGLRKLDELGFKPIKRPGPARCFVGELQCAKDSVKVRFEISDWEFTTYPTLVILERPPFLPALTPHVSGDGYQCYFVQGRVVLDRYRPDHAIWQCVEQARKELDHLSANPKYREREFEQEFGAHWAIGQKPHPIPVLLADVAGAGDGAVPCFGIGVDDGVYIIAASDETQVKALAEARGWPTPKLKKIGTYIVRSPKSPTLPSEQLPATIAEAFAWIKAWDPDAMKRIHAVLGQREWLGFKAIQFLIDTPAGWFGFFFDLNPRRALMHKRKPSGYRQHLYNKGNELPIIRVSVSQISPDFIHSRNLQFPSLKDRRITLIGCGAIGGYLAQALVKLGAGSGTGSLTLIDPDLLAPGNLGRHFLGMDSLYKSKAVALQEVLTRQFPHAKIVAEARSAAYPSDITGDLVIDATGEEAVSEAINANRRTKSRAEGVPVLHTWIVGNGECVQGLWVDQKKYACFRCMRRNDTARTPRFPVIDHDPETRIVGCSAYTPYAVSAPMSASALAIDMIIDWLKGDVSPRFRTRCVEGADIRKTKNQNVSPLEGCPGCSAPSS</sequence>
<dbReference type="SUPFAM" id="SSF69572">
    <property type="entry name" value="Activating enzymes of the ubiquitin-like proteins"/>
    <property type="match status" value="1"/>
</dbReference>
<evidence type="ECO:0000259" key="2">
    <source>
        <dbReference type="Pfam" id="PF14461"/>
    </source>
</evidence>
<dbReference type="InterPro" id="IPR000594">
    <property type="entry name" value="ThiF_NAD_FAD-bd"/>
</dbReference>
<name>A0A516V3L9_9GAMM</name>
<accession>A0A516V3L9</accession>
<gene>
    <name evidence="3" type="ORF">FNZ56_04185</name>
</gene>
<dbReference type="RefSeq" id="WP_143878642.1">
    <property type="nucleotide sequence ID" value="NZ_BAABLZ010000001.1"/>
</dbReference>
<dbReference type="GO" id="GO:0008641">
    <property type="term" value="F:ubiquitin-like modifier activating enzyme activity"/>
    <property type="evidence" value="ECO:0007669"/>
    <property type="project" value="InterPro"/>
</dbReference>
<protein>
    <submittedName>
        <fullName evidence="3">Uncharacterized protein</fullName>
    </submittedName>
</protein>
<dbReference type="OrthoDB" id="891532at2"/>
<feature type="domain" description="THIF-type NAD/FAD binding fold" evidence="1">
    <location>
        <begin position="317"/>
        <end position="496"/>
    </location>
</feature>
<organism evidence="3 4">
    <name type="scientific">Pseudoluteimonas lycopersici</name>
    <dbReference type="NCBI Taxonomy" id="1324796"/>
    <lineage>
        <taxon>Bacteria</taxon>
        <taxon>Pseudomonadati</taxon>
        <taxon>Pseudomonadota</taxon>
        <taxon>Gammaproteobacteria</taxon>
        <taxon>Lysobacterales</taxon>
        <taxon>Lysobacteraceae</taxon>
        <taxon>Pseudoluteimonas</taxon>
    </lineage>
</organism>
<dbReference type="GO" id="GO:0061504">
    <property type="term" value="P:cyclic threonylcarbamoyladenosine biosynthetic process"/>
    <property type="evidence" value="ECO:0007669"/>
    <property type="project" value="TreeGrafter"/>
</dbReference>
<keyword evidence="4" id="KW-1185">Reference proteome</keyword>
<dbReference type="InterPro" id="IPR032701">
    <property type="entry name" value="Prok-E2_B_dom"/>
</dbReference>
<dbReference type="CDD" id="cd01483">
    <property type="entry name" value="E1_enzyme_family"/>
    <property type="match status" value="1"/>
</dbReference>
<evidence type="ECO:0000259" key="1">
    <source>
        <dbReference type="Pfam" id="PF00899"/>
    </source>
</evidence>
<evidence type="ECO:0000313" key="4">
    <source>
        <dbReference type="Proteomes" id="UP000315891"/>
    </source>
</evidence>
<dbReference type="InterPro" id="IPR045886">
    <property type="entry name" value="ThiF/MoeB/HesA"/>
</dbReference>
<dbReference type="GO" id="GO:0061503">
    <property type="term" value="F:tRNA threonylcarbamoyladenosine dehydratase"/>
    <property type="evidence" value="ECO:0007669"/>
    <property type="project" value="TreeGrafter"/>
</dbReference>
<dbReference type="InterPro" id="IPR035985">
    <property type="entry name" value="Ubiquitin-activating_enz"/>
</dbReference>
<dbReference type="AlphaFoldDB" id="A0A516V3L9"/>
<evidence type="ECO:0000313" key="3">
    <source>
        <dbReference type="EMBL" id="QDQ73129.1"/>
    </source>
</evidence>
<dbReference type="PANTHER" id="PTHR43267">
    <property type="entry name" value="TRNA THREONYLCARBAMOYLADENOSINE DEHYDRATASE"/>
    <property type="match status" value="1"/>
</dbReference>
<dbReference type="Pfam" id="PF00899">
    <property type="entry name" value="ThiF"/>
    <property type="match status" value="1"/>
</dbReference>
<dbReference type="PANTHER" id="PTHR43267:SF1">
    <property type="entry name" value="TRNA THREONYLCARBAMOYLADENOSINE DEHYDRATASE"/>
    <property type="match status" value="1"/>
</dbReference>
<dbReference type="EMBL" id="CP041742">
    <property type="protein sequence ID" value="QDQ73129.1"/>
    <property type="molecule type" value="Genomic_DNA"/>
</dbReference>
<feature type="domain" description="Prokaryotic E2 family B" evidence="2">
    <location>
        <begin position="41"/>
        <end position="133"/>
    </location>
</feature>
<dbReference type="Proteomes" id="UP000315891">
    <property type="component" value="Chromosome"/>
</dbReference>
<reference evidence="3 4" key="1">
    <citation type="submission" date="2019-07" db="EMBL/GenBank/DDBJ databases">
        <title>Lysobacter weifangensis sp. nov., isolated from bensulfuron-methyl contaminated farmland soil.</title>
        <authorList>
            <person name="Zhao H."/>
        </authorList>
    </citation>
    <scope>NUCLEOTIDE SEQUENCE [LARGE SCALE GENOMIC DNA]</scope>
    <source>
        <strain evidence="3 4">CC-Bw-6</strain>
    </source>
</reference>
<proteinExistence type="predicted"/>